<dbReference type="SUPFAM" id="SSF52540">
    <property type="entry name" value="P-loop containing nucleoside triphosphate hydrolases"/>
    <property type="match status" value="1"/>
</dbReference>
<protein>
    <recommendedName>
        <fullName evidence="11">Dynein light intermediate chain</fullName>
    </recommendedName>
</protein>
<evidence type="ECO:0000256" key="10">
    <source>
        <dbReference type="ARBA" id="ARBA00023212"/>
    </source>
</evidence>
<dbReference type="GO" id="GO:0045504">
    <property type="term" value="F:dynein heavy chain binding"/>
    <property type="evidence" value="ECO:0007669"/>
    <property type="project" value="TreeGrafter"/>
</dbReference>
<dbReference type="AlphaFoldDB" id="A0AA39M859"/>
<evidence type="ECO:0000256" key="2">
    <source>
        <dbReference type="ARBA" id="ARBA00006831"/>
    </source>
</evidence>
<comment type="subcellular location">
    <subcellularLocation>
        <location evidence="1 11">Cytoplasm</location>
        <location evidence="1 11">Cytoskeleton</location>
    </subcellularLocation>
</comment>
<evidence type="ECO:0000256" key="9">
    <source>
        <dbReference type="ARBA" id="ARBA00023175"/>
    </source>
</evidence>
<dbReference type="InterPro" id="IPR022780">
    <property type="entry name" value="Dynein_light_int_chain"/>
</dbReference>
<dbReference type="GO" id="GO:0000226">
    <property type="term" value="P:microtubule cytoskeleton organization"/>
    <property type="evidence" value="ECO:0007669"/>
    <property type="project" value="TreeGrafter"/>
</dbReference>
<evidence type="ECO:0000256" key="3">
    <source>
        <dbReference type="ARBA" id="ARBA00022448"/>
    </source>
</evidence>
<comment type="similarity">
    <text evidence="2 11">Belongs to the dynein light intermediate chain family.</text>
</comment>
<dbReference type="GO" id="GO:0005868">
    <property type="term" value="C:cytoplasmic dynein complex"/>
    <property type="evidence" value="ECO:0007669"/>
    <property type="project" value="UniProtKB-UniRule"/>
</dbReference>
<sequence length="459" mass="49806">MVASGGLNLTLNLPSAAPQNTATATDEERIWTRILSEVSSRCGNTQQGSVIVLGNSHTGKSSLISRIEKKEPVGKDAALEYHYLTIQADYRDASYAYQLGGAGLGPSDSVNLPLWIMDGDEAFAPLLKFALSPSLSRSVIMICASLSDPTDILPSLNRWARVIKEAVKSHYDDAIKKEANDMQVRFWQEYVEPLESSMHTDKHGGMDDPMLVPLEDGILADNLGASVIVVLTKSDAQADMIEEDIDRIQYHVRKFCLRHGAALVYTSAKDEKNTQLLNKYIAHRACGLPFINPAQLVEKDSIFIPAGWDSDKKLDIIRETLENPDTPLTAAEIPRPNRDNVVADIDEQDFLSALASSADNVTNSPKRSTHKAVEGQPTDGNSPLVSFFNNLLKSKEKEAAEGKSPRQSLGGDAHAHFQKILEQQKAAGGQPTAEEDALDGLAVQDGAGDASATENDSEA</sequence>
<evidence type="ECO:0000256" key="12">
    <source>
        <dbReference type="SAM" id="MobiDB-lite"/>
    </source>
</evidence>
<dbReference type="GO" id="GO:0007018">
    <property type="term" value="P:microtubule-based movement"/>
    <property type="evidence" value="ECO:0007669"/>
    <property type="project" value="InterPro"/>
</dbReference>
<evidence type="ECO:0000256" key="5">
    <source>
        <dbReference type="ARBA" id="ARBA00022701"/>
    </source>
</evidence>
<dbReference type="Gene3D" id="3.40.50.300">
    <property type="entry name" value="P-loop containing nucleotide triphosphate hydrolases"/>
    <property type="match status" value="1"/>
</dbReference>
<reference evidence="13" key="1">
    <citation type="submission" date="2023-06" db="EMBL/GenBank/DDBJ databases">
        <title>Genomic analysis of the entomopathogenic nematode Steinernema hermaphroditum.</title>
        <authorList>
            <person name="Schwarz E.M."/>
            <person name="Heppert J.K."/>
            <person name="Baniya A."/>
            <person name="Schwartz H.T."/>
            <person name="Tan C.-H."/>
            <person name="Antoshechkin I."/>
            <person name="Sternberg P.W."/>
            <person name="Goodrich-Blair H."/>
            <person name="Dillman A.R."/>
        </authorList>
    </citation>
    <scope>NUCLEOTIDE SEQUENCE</scope>
    <source>
        <strain evidence="13">PS9179</strain>
        <tissue evidence="13">Whole animal</tissue>
    </source>
</reference>
<evidence type="ECO:0000256" key="4">
    <source>
        <dbReference type="ARBA" id="ARBA00022490"/>
    </source>
</evidence>
<dbReference type="PANTHER" id="PTHR12688:SF0">
    <property type="entry name" value="DYNEIN LIGHT INTERMEDIATE CHAIN"/>
    <property type="match status" value="1"/>
</dbReference>
<dbReference type="PANTHER" id="PTHR12688">
    <property type="entry name" value="DYNEIN LIGHT INTERMEDIATE CHAIN"/>
    <property type="match status" value="1"/>
</dbReference>
<accession>A0AA39M859</accession>
<feature type="region of interest" description="Disordered" evidence="12">
    <location>
        <begin position="358"/>
        <end position="383"/>
    </location>
</feature>
<keyword evidence="3 11" id="KW-0813">Transport</keyword>
<keyword evidence="14" id="KW-1185">Reference proteome</keyword>
<dbReference type="GO" id="GO:0005874">
    <property type="term" value="C:microtubule"/>
    <property type="evidence" value="ECO:0007669"/>
    <property type="project" value="UniProtKB-KW"/>
</dbReference>
<name>A0AA39M859_9BILA</name>
<dbReference type="InterPro" id="IPR027417">
    <property type="entry name" value="P-loop_NTPase"/>
</dbReference>
<keyword evidence="8 11" id="KW-0243">Dynein</keyword>
<dbReference type="InterPro" id="IPR008467">
    <property type="entry name" value="Dynein1_light_intermed_chain"/>
</dbReference>
<feature type="region of interest" description="Disordered" evidence="12">
    <location>
        <begin position="423"/>
        <end position="459"/>
    </location>
</feature>
<keyword evidence="10 11" id="KW-0206">Cytoskeleton</keyword>
<keyword evidence="4 11" id="KW-0963">Cytoplasm</keyword>
<comment type="caution">
    <text evidence="13">The sequence shown here is derived from an EMBL/GenBank/DDBJ whole genome shotgun (WGS) entry which is preliminary data.</text>
</comment>
<evidence type="ECO:0000256" key="1">
    <source>
        <dbReference type="ARBA" id="ARBA00004245"/>
    </source>
</evidence>
<keyword evidence="9 11" id="KW-0505">Motor protein</keyword>
<keyword evidence="7 11" id="KW-0067">ATP-binding</keyword>
<evidence type="ECO:0000313" key="13">
    <source>
        <dbReference type="EMBL" id="KAK0424293.1"/>
    </source>
</evidence>
<comment type="function">
    <text evidence="11">Acts as one of several non-catalytic accessory components of the cytoplasmic dynein 1 complex that are thought to be involved in linking dynein to cargos and to adapter proteins that regulate dynein function. Cytoplasmic dynein 1 acts as a motor for the intracellular retrograde motility of vesicles and organelles along microtubules. May play a role in binding dynein to membranous organelles or chromosomes.</text>
</comment>
<evidence type="ECO:0000256" key="6">
    <source>
        <dbReference type="ARBA" id="ARBA00022741"/>
    </source>
</evidence>
<evidence type="ECO:0000256" key="7">
    <source>
        <dbReference type="ARBA" id="ARBA00022840"/>
    </source>
</evidence>
<evidence type="ECO:0000256" key="8">
    <source>
        <dbReference type="ARBA" id="ARBA00023017"/>
    </source>
</evidence>
<organism evidence="13 14">
    <name type="scientific">Steinernema hermaphroditum</name>
    <dbReference type="NCBI Taxonomy" id="289476"/>
    <lineage>
        <taxon>Eukaryota</taxon>
        <taxon>Metazoa</taxon>
        <taxon>Ecdysozoa</taxon>
        <taxon>Nematoda</taxon>
        <taxon>Chromadorea</taxon>
        <taxon>Rhabditida</taxon>
        <taxon>Tylenchina</taxon>
        <taxon>Panagrolaimomorpha</taxon>
        <taxon>Strongyloidoidea</taxon>
        <taxon>Steinernematidae</taxon>
        <taxon>Steinernema</taxon>
    </lineage>
</organism>
<dbReference type="Proteomes" id="UP001175271">
    <property type="component" value="Unassembled WGS sequence"/>
</dbReference>
<evidence type="ECO:0000313" key="14">
    <source>
        <dbReference type="Proteomes" id="UP001175271"/>
    </source>
</evidence>
<dbReference type="EMBL" id="JAUCMV010000001">
    <property type="protein sequence ID" value="KAK0424293.1"/>
    <property type="molecule type" value="Genomic_DNA"/>
</dbReference>
<proteinExistence type="inferred from homology"/>
<evidence type="ECO:0000256" key="11">
    <source>
        <dbReference type="RuleBase" id="RU366047"/>
    </source>
</evidence>
<keyword evidence="5 11" id="KW-0493">Microtubule</keyword>
<dbReference type="GO" id="GO:0005524">
    <property type="term" value="F:ATP binding"/>
    <property type="evidence" value="ECO:0007669"/>
    <property type="project" value="UniProtKB-KW"/>
</dbReference>
<dbReference type="GO" id="GO:0005813">
    <property type="term" value="C:centrosome"/>
    <property type="evidence" value="ECO:0007669"/>
    <property type="project" value="TreeGrafter"/>
</dbReference>
<comment type="subunit">
    <text evidence="11">Homodimer. The cytoplasmic dynein 1 complex consists of two catalytic heavy chains (HCs) and a number of non-catalytic subunits presented by intermediate chains (ICs).</text>
</comment>
<dbReference type="Pfam" id="PF05783">
    <property type="entry name" value="DLIC"/>
    <property type="match status" value="1"/>
</dbReference>
<keyword evidence="6 11" id="KW-0547">Nucleotide-binding</keyword>
<gene>
    <name evidence="13" type="ORF">QR680_008596</name>
</gene>